<dbReference type="InterPro" id="IPR006144">
    <property type="entry name" value="Secretion_HlyD_CS"/>
</dbReference>
<evidence type="ECO:0000256" key="2">
    <source>
        <dbReference type="ARBA" id="ARBA00009477"/>
    </source>
</evidence>
<keyword evidence="4 7" id="KW-0812">Transmembrane</keyword>
<evidence type="ECO:0000259" key="8">
    <source>
        <dbReference type="Pfam" id="PF26002"/>
    </source>
</evidence>
<dbReference type="Proteomes" id="UP001499959">
    <property type="component" value="Unassembled WGS sequence"/>
</dbReference>
<gene>
    <name evidence="9" type="ORF">GCM10023307_11090</name>
</gene>
<accession>A0ABP9B1R8</accession>
<comment type="subcellular location">
    <subcellularLocation>
        <location evidence="1">Membrane</location>
        <topology evidence="1">Single-pass membrane protein</topology>
    </subcellularLocation>
</comment>
<evidence type="ECO:0000256" key="6">
    <source>
        <dbReference type="ARBA" id="ARBA00023136"/>
    </source>
</evidence>
<evidence type="ECO:0000256" key="7">
    <source>
        <dbReference type="SAM" id="Phobius"/>
    </source>
</evidence>
<evidence type="ECO:0000256" key="1">
    <source>
        <dbReference type="ARBA" id="ARBA00004167"/>
    </source>
</evidence>
<proteinExistence type="inferred from homology"/>
<sequence>MSRTPLYRPEVLEARRNRWLGRLVLRQPISHWAMTWIAIGTAALAVAFLCTGEYARKVRIEGRLVDAMPIDSVGGDAASSSPRGEDDGPTLEAQLAVPEDLLASTTVGAEVLLRYPAFPHQHYGQYYGRIVRIARQPITNAAAARDNADAVARPATYRVTVALERQRVRDDQGKERDLQPGLGVQAEVVVEKRRLYEWLFEPFARLRQRFQA</sequence>
<evidence type="ECO:0000256" key="4">
    <source>
        <dbReference type="ARBA" id="ARBA00022692"/>
    </source>
</evidence>
<comment type="caution">
    <text evidence="9">The sequence shown here is derived from an EMBL/GenBank/DDBJ whole genome shotgun (WGS) entry which is preliminary data.</text>
</comment>
<dbReference type="EMBL" id="BAABJE010000002">
    <property type="protein sequence ID" value="GAA4787758.1"/>
    <property type="molecule type" value="Genomic_DNA"/>
</dbReference>
<evidence type="ECO:0000256" key="5">
    <source>
        <dbReference type="ARBA" id="ARBA00022989"/>
    </source>
</evidence>
<dbReference type="Pfam" id="PF26002">
    <property type="entry name" value="Beta-barrel_AprE"/>
    <property type="match status" value="1"/>
</dbReference>
<keyword evidence="10" id="KW-1185">Reference proteome</keyword>
<dbReference type="InterPro" id="IPR050739">
    <property type="entry name" value="MFP"/>
</dbReference>
<dbReference type="PANTHER" id="PTHR30386:SF28">
    <property type="entry name" value="EXPORTED PROTEIN"/>
    <property type="match status" value="1"/>
</dbReference>
<dbReference type="PANTHER" id="PTHR30386">
    <property type="entry name" value="MEMBRANE FUSION SUBUNIT OF EMRAB-TOLC MULTIDRUG EFFLUX PUMP"/>
    <property type="match status" value="1"/>
</dbReference>
<keyword evidence="3" id="KW-0813">Transport</keyword>
<comment type="similarity">
    <text evidence="2">Belongs to the membrane fusion protein (MFP) (TC 8.A.1) family.</text>
</comment>
<reference evidence="10" key="1">
    <citation type="journal article" date="2019" name="Int. J. Syst. Evol. Microbiol.">
        <title>The Global Catalogue of Microorganisms (GCM) 10K type strain sequencing project: providing services to taxonomists for standard genome sequencing and annotation.</title>
        <authorList>
            <consortium name="The Broad Institute Genomics Platform"/>
            <consortium name="The Broad Institute Genome Sequencing Center for Infectious Disease"/>
            <person name="Wu L."/>
            <person name="Ma J."/>
        </authorList>
    </citation>
    <scope>NUCLEOTIDE SEQUENCE [LARGE SCALE GENOMIC DNA]</scope>
    <source>
        <strain evidence="10">JCM 18204</strain>
    </source>
</reference>
<feature type="domain" description="AprE-like beta-barrel" evidence="8">
    <location>
        <begin position="95"/>
        <end position="190"/>
    </location>
</feature>
<dbReference type="InterPro" id="IPR058982">
    <property type="entry name" value="Beta-barrel_AprE"/>
</dbReference>
<evidence type="ECO:0000313" key="10">
    <source>
        <dbReference type="Proteomes" id="UP001499959"/>
    </source>
</evidence>
<dbReference type="RefSeq" id="WP_345302307.1">
    <property type="nucleotide sequence ID" value="NZ_BAABJE010000002.1"/>
</dbReference>
<protein>
    <recommendedName>
        <fullName evidence="8">AprE-like beta-barrel domain-containing protein</fullName>
    </recommendedName>
</protein>
<keyword evidence="6 7" id="KW-0472">Membrane</keyword>
<name>A0ABP9B1R8_9GAMM</name>
<feature type="transmembrane region" description="Helical" evidence="7">
    <location>
        <begin position="29"/>
        <end position="50"/>
    </location>
</feature>
<dbReference type="PROSITE" id="PS00543">
    <property type="entry name" value="HLYD_FAMILY"/>
    <property type="match status" value="1"/>
</dbReference>
<evidence type="ECO:0000256" key="3">
    <source>
        <dbReference type="ARBA" id="ARBA00022448"/>
    </source>
</evidence>
<evidence type="ECO:0000313" key="9">
    <source>
        <dbReference type="EMBL" id="GAA4787758.1"/>
    </source>
</evidence>
<dbReference type="Gene3D" id="2.40.30.170">
    <property type="match status" value="1"/>
</dbReference>
<keyword evidence="5 7" id="KW-1133">Transmembrane helix</keyword>
<organism evidence="9 10">
    <name type="scientific">Lysobacter hankyongensis</name>
    <dbReference type="NCBI Taxonomy" id="1176535"/>
    <lineage>
        <taxon>Bacteria</taxon>
        <taxon>Pseudomonadati</taxon>
        <taxon>Pseudomonadota</taxon>
        <taxon>Gammaproteobacteria</taxon>
        <taxon>Lysobacterales</taxon>
        <taxon>Lysobacteraceae</taxon>
        <taxon>Lysobacter</taxon>
    </lineage>
</organism>